<comment type="caution">
    <text evidence="8">The sequence shown here is derived from an EMBL/GenBank/DDBJ whole genome shotgun (WGS) entry which is preliminary data.</text>
</comment>
<dbReference type="PROSITE" id="PS00058">
    <property type="entry name" value="DNA_MISMATCH_REPAIR_1"/>
    <property type="match status" value="1"/>
</dbReference>
<dbReference type="InterPro" id="IPR042120">
    <property type="entry name" value="MutL_C_dimsub"/>
</dbReference>
<dbReference type="InterPro" id="IPR002099">
    <property type="entry name" value="MutL/Mlh/PMS"/>
</dbReference>
<evidence type="ECO:0000313" key="8">
    <source>
        <dbReference type="EMBL" id="RJX37763.1"/>
    </source>
</evidence>
<dbReference type="SMART" id="SM00853">
    <property type="entry name" value="MutL_C"/>
    <property type="match status" value="1"/>
</dbReference>
<protein>
    <recommendedName>
        <fullName evidence="4">DNA mismatch repair protein MutL</fullName>
    </recommendedName>
</protein>
<dbReference type="SUPFAM" id="SSF54211">
    <property type="entry name" value="Ribosomal protein S5 domain 2-like"/>
    <property type="match status" value="1"/>
</dbReference>
<dbReference type="CDD" id="cd16926">
    <property type="entry name" value="HATPase_MutL-MLH-PMS-like"/>
    <property type="match status" value="1"/>
</dbReference>
<evidence type="ECO:0000256" key="3">
    <source>
        <dbReference type="ARBA" id="ARBA00023204"/>
    </source>
</evidence>
<dbReference type="GO" id="GO:0005524">
    <property type="term" value="F:ATP binding"/>
    <property type="evidence" value="ECO:0007669"/>
    <property type="project" value="InterPro"/>
</dbReference>
<dbReference type="GO" id="GO:0140664">
    <property type="term" value="F:ATP-dependent DNA damage sensor activity"/>
    <property type="evidence" value="ECO:0007669"/>
    <property type="project" value="InterPro"/>
</dbReference>
<dbReference type="HAMAP" id="MF_00149">
    <property type="entry name" value="DNA_mis_repair"/>
    <property type="match status" value="1"/>
</dbReference>
<keyword evidence="2 4" id="KW-0227">DNA damage</keyword>
<keyword evidence="8" id="KW-0378">Hydrolase</keyword>
<dbReference type="SUPFAM" id="SSF118116">
    <property type="entry name" value="DNA mismatch repair protein MutL"/>
    <property type="match status" value="1"/>
</dbReference>
<keyword evidence="8" id="KW-0540">Nuclease</keyword>
<comment type="similarity">
    <text evidence="1 4">Belongs to the DNA mismatch repair MutL/HexB family.</text>
</comment>
<feature type="compositionally biased region" description="Basic and acidic residues" evidence="5">
    <location>
        <begin position="470"/>
        <end position="481"/>
    </location>
</feature>
<keyword evidence="9" id="KW-1185">Reference proteome</keyword>
<feature type="compositionally biased region" description="Low complexity" evidence="5">
    <location>
        <begin position="448"/>
        <end position="458"/>
    </location>
</feature>
<dbReference type="SMART" id="SM01340">
    <property type="entry name" value="DNA_mis_repair"/>
    <property type="match status" value="1"/>
</dbReference>
<feature type="compositionally biased region" description="Low complexity" evidence="5">
    <location>
        <begin position="426"/>
        <end position="441"/>
    </location>
</feature>
<comment type="function">
    <text evidence="4">This protein is involved in the repair of mismatches in DNA. It is required for dam-dependent methyl-directed DNA mismatch repair. May act as a 'molecular matchmaker', a protein that promotes the formation of a stable complex between two or more DNA-binding proteins in an ATP-dependent manner without itself being part of a final effector complex.</text>
</comment>
<dbReference type="SUPFAM" id="SSF55874">
    <property type="entry name" value="ATPase domain of HSP90 chaperone/DNA topoisomerase II/histidine kinase"/>
    <property type="match status" value="1"/>
</dbReference>
<dbReference type="Gene3D" id="3.30.565.10">
    <property type="entry name" value="Histidine kinase-like ATPase, C-terminal domain"/>
    <property type="match status" value="1"/>
</dbReference>
<dbReference type="InterPro" id="IPR038973">
    <property type="entry name" value="MutL/Mlh/Pms-like"/>
</dbReference>
<organism evidence="8 9">
    <name type="scientific">Paenibacillus pinisoli</name>
    <dbReference type="NCBI Taxonomy" id="1276110"/>
    <lineage>
        <taxon>Bacteria</taxon>
        <taxon>Bacillati</taxon>
        <taxon>Bacillota</taxon>
        <taxon>Bacilli</taxon>
        <taxon>Bacillales</taxon>
        <taxon>Paenibacillaceae</taxon>
        <taxon>Paenibacillus</taxon>
    </lineage>
</organism>
<feature type="region of interest" description="Disordered" evidence="5">
    <location>
        <begin position="509"/>
        <end position="581"/>
    </location>
</feature>
<dbReference type="OrthoDB" id="9763467at2"/>
<dbReference type="InterPro" id="IPR014721">
    <property type="entry name" value="Ribsml_uS5_D2-typ_fold_subgr"/>
</dbReference>
<proteinExistence type="inferred from homology"/>
<dbReference type="GO" id="GO:0006298">
    <property type="term" value="P:mismatch repair"/>
    <property type="evidence" value="ECO:0007669"/>
    <property type="project" value="UniProtKB-UniRule"/>
</dbReference>
<dbReference type="PANTHER" id="PTHR10073">
    <property type="entry name" value="DNA MISMATCH REPAIR PROTEIN MLH, PMS, MUTL"/>
    <property type="match status" value="1"/>
</dbReference>
<dbReference type="FunFam" id="3.30.565.10:FF:000003">
    <property type="entry name" value="DNA mismatch repair endonuclease MutL"/>
    <property type="match status" value="1"/>
</dbReference>
<dbReference type="PANTHER" id="PTHR10073:SF12">
    <property type="entry name" value="DNA MISMATCH REPAIR PROTEIN MLH1"/>
    <property type="match status" value="1"/>
</dbReference>
<dbReference type="GO" id="GO:0016887">
    <property type="term" value="F:ATP hydrolysis activity"/>
    <property type="evidence" value="ECO:0007669"/>
    <property type="project" value="InterPro"/>
</dbReference>
<dbReference type="GO" id="GO:0030983">
    <property type="term" value="F:mismatched DNA binding"/>
    <property type="evidence" value="ECO:0007669"/>
    <property type="project" value="InterPro"/>
</dbReference>
<dbReference type="Gene3D" id="3.30.1370.100">
    <property type="entry name" value="MutL, C-terminal domain, regulatory subdomain"/>
    <property type="match status" value="1"/>
</dbReference>
<dbReference type="Pfam" id="PF01119">
    <property type="entry name" value="DNA_mis_repair"/>
    <property type="match status" value="1"/>
</dbReference>
<dbReference type="Gene3D" id="3.30.230.10">
    <property type="match status" value="1"/>
</dbReference>
<sequence length="777" mass="83956">MSKIKVLDEQLANQIAAGEVVERPSSVVKELVENAIDAGSTEIDIAIEEGGLTLVRVKDNGGGIEPDDIITAFQRHATSKISTSSDLFRIASLGFRGEALPSIAAVSRLTCISSNADTGLARKLVIEGGNVTADEPVSAPRGTDMSVRDLFYNTPARLKYMKSIQTELGHISDYINRLALAHPGIAFTLKHNGNVLLRTMGTGDRLQVIAAIYGTSAAKAMLPVAGSDPDYELTGFISKPDLTRANRNGITAVVNGRYIRSHAVNQSLLQAYHTLLPINRFPLVVLELGMHPGLLDVNVHPSKMEVRFSKEAELRALIERTVKAALGAHRYIPGASTGSSRSKPLYVQDAISFHIADRIGEPLQGNGASATTHASEAAQQQTARSEAAAAAESAATSETRGLTPFNTRMDRAQADRPADASRQERSANSPYGGSSSSYGSSSAGGGSRTASSRSAQQGRPDRPAWQSQGEGREQVPRDAARRLYTPPNASADPRGDGWAWREAASQTYDSPANNMQADRDKAPVDKQAPSLPDNDASQPIAAAENDTAGITDSQSASLLTEPDDSAPNAGARLEDHAASTDPSFPELHWIGQHHGTYIVAQADDGLYLIDQHAAHERINYEYYLHKFGNPVAASQGLLVPLTLEFTPGDASQLREMTELFREAGVEIEPFGAQTFLVRAYPEWMPKGEEQSLIEEMAELLIEERKSINVTKLREKAAIMCACKASIKANDRMTREEGDALLARLSRCSQPYTCPHGRPIIVHLSTYQLEKMFKRVMS</sequence>
<dbReference type="GO" id="GO:0032300">
    <property type="term" value="C:mismatch repair complex"/>
    <property type="evidence" value="ECO:0007669"/>
    <property type="project" value="InterPro"/>
</dbReference>
<accession>A0A3A6PP81</accession>
<feature type="compositionally biased region" description="Polar residues" evidence="5">
    <location>
        <begin position="548"/>
        <end position="558"/>
    </location>
</feature>
<evidence type="ECO:0000259" key="7">
    <source>
        <dbReference type="SMART" id="SM01340"/>
    </source>
</evidence>
<keyword evidence="3 4" id="KW-0234">DNA repair</keyword>
<feature type="compositionally biased region" description="Low complexity" evidence="5">
    <location>
        <begin position="374"/>
        <end position="400"/>
    </location>
</feature>
<dbReference type="NCBIfam" id="TIGR00585">
    <property type="entry name" value="mutl"/>
    <property type="match status" value="1"/>
</dbReference>
<evidence type="ECO:0000256" key="4">
    <source>
        <dbReference type="HAMAP-Rule" id="MF_00149"/>
    </source>
</evidence>
<dbReference type="InterPro" id="IPR020568">
    <property type="entry name" value="Ribosomal_Su5_D2-typ_SF"/>
</dbReference>
<dbReference type="Proteomes" id="UP000267798">
    <property type="component" value="Unassembled WGS sequence"/>
</dbReference>
<evidence type="ECO:0000256" key="2">
    <source>
        <dbReference type="ARBA" id="ARBA00022763"/>
    </source>
</evidence>
<dbReference type="InterPro" id="IPR014762">
    <property type="entry name" value="DNA_mismatch_repair_CS"/>
</dbReference>
<dbReference type="InterPro" id="IPR036890">
    <property type="entry name" value="HATPase_C_sf"/>
</dbReference>
<feature type="domain" description="DNA mismatch repair protein S5" evidence="7">
    <location>
        <begin position="209"/>
        <end position="327"/>
    </location>
</feature>
<feature type="domain" description="MutL C-terminal dimerisation" evidence="6">
    <location>
        <begin position="589"/>
        <end position="732"/>
    </location>
</feature>
<dbReference type="InterPro" id="IPR014790">
    <property type="entry name" value="MutL_C"/>
</dbReference>
<dbReference type="CDD" id="cd00782">
    <property type="entry name" value="MutL_Trans"/>
    <property type="match status" value="1"/>
</dbReference>
<dbReference type="InterPro" id="IPR037198">
    <property type="entry name" value="MutL_C_sf"/>
</dbReference>
<dbReference type="GO" id="GO:0004519">
    <property type="term" value="F:endonuclease activity"/>
    <property type="evidence" value="ECO:0007669"/>
    <property type="project" value="UniProtKB-KW"/>
</dbReference>
<dbReference type="RefSeq" id="WP_120113685.1">
    <property type="nucleotide sequence ID" value="NZ_QXQB01000005.1"/>
</dbReference>
<evidence type="ECO:0000256" key="5">
    <source>
        <dbReference type="SAM" id="MobiDB-lite"/>
    </source>
</evidence>
<dbReference type="Pfam" id="PF13589">
    <property type="entry name" value="HATPase_c_3"/>
    <property type="match status" value="1"/>
</dbReference>
<evidence type="ECO:0000313" key="9">
    <source>
        <dbReference type="Proteomes" id="UP000267798"/>
    </source>
</evidence>
<dbReference type="InterPro" id="IPR020667">
    <property type="entry name" value="DNA_mismatch_repair_MutL"/>
</dbReference>
<feature type="compositionally biased region" description="Basic and acidic residues" evidence="5">
    <location>
        <begin position="408"/>
        <end position="425"/>
    </location>
</feature>
<evidence type="ECO:0000256" key="1">
    <source>
        <dbReference type="ARBA" id="ARBA00006082"/>
    </source>
</evidence>
<reference evidence="8 9" key="1">
    <citation type="submission" date="2018-09" db="EMBL/GenBank/DDBJ databases">
        <title>Paenibacillus aracenensis nov. sp. isolated from a cave in southern Spain.</title>
        <authorList>
            <person name="Jurado V."/>
            <person name="Gutierrez-Patricio S."/>
            <person name="Gonzalez-Pimentel J.L."/>
            <person name="Miller A.Z."/>
            <person name="Laiz L."/>
            <person name="Saiz-Jimenez C."/>
        </authorList>
    </citation>
    <scope>NUCLEOTIDE SEQUENCE [LARGE SCALE GENOMIC DNA]</scope>
    <source>
        <strain evidence="8 9">JCM 19203</strain>
    </source>
</reference>
<dbReference type="InterPro" id="IPR013507">
    <property type="entry name" value="DNA_mismatch_S5_2-like"/>
</dbReference>
<dbReference type="Gene3D" id="3.30.1540.20">
    <property type="entry name" value="MutL, C-terminal domain, dimerisation subdomain"/>
    <property type="match status" value="1"/>
</dbReference>
<name>A0A3A6PP81_9BACL</name>
<feature type="region of interest" description="Disordered" evidence="5">
    <location>
        <begin position="364"/>
        <end position="497"/>
    </location>
</feature>
<gene>
    <name evidence="4 8" type="primary">mutL</name>
    <name evidence="8" type="ORF">D3P09_22635</name>
</gene>
<dbReference type="EMBL" id="QXQB01000005">
    <property type="protein sequence ID" value="RJX37763.1"/>
    <property type="molecule type" value="Genomic_DNA"/>
</dbReference>
<dbReference type="AlphaFoldDB" id="A0A3A6PP81"/>
<evidence type="ECO:0000259" key="6">
    <source>
        <dbReference type="SMART" id="SM00853"/>
    </source>
</evidence>
<dbReference type="InterPro" id="IPR042121">
    <property type="entry name" value="MutL_C_regsub"/>
</dbReference>
<dbReference type="Pfam" id="PF08676">
    <property type="entry name" value="MutL_C"/>
    <property type="match status" value="1"/>
</dbReference>
<keyword evidence="8" id="KW-0255">Endonuclease</keyword>